<comment type="similarity">
    <text evidence="1">Belongs to the allantoicase family.</text>
</comment>
<dbReference type="FunFam" id="2.60.120.260:FF:000077">
    <property type="entry name" value="Probable allantoicase"/>
    <property type="match status" value="1"/>
</dbReference>
<protein>
    <recommendedName>
        <fullName evidence="2">Allantoate amidinohydrolase</fullName>
    </recommendedName>
</protein>
<evidence type="ECO:0000259" key="4">
    <source>
        <dbReference type="Pfam" id="PF03561"/>
    </source>
</evidence>
<dbReference type="GO" id="GO:0004037">
    <property type="term" value="F:allantoicase activity"/>
    <property type="evidence" value="ECO:0007669"/>
    <property type="project" value="InterPro"/>
</dbReference>
<evidence type="ECO:0000313" key="6">
    <source>
        <dbReference type="Proteomes" id="UP001208570"/>
    </source>
</evidence>
<dbReference type="InterPro" id="IPR005164">
    <property type="entry name" value="Allantoicase"/>
</dbReference>
<evidence type="ECO:0000256" key="3">
    <source>
        <dbReference type="SAM" id="MobiDB-lite"/>
    </source>
</evidence>
<dbReference type="PANTHER" id="PTHR12045:SF3">
    <property type="entry name" value="INACTIVE ALLANTOICASE-RELATED"/>
    <property type="match status" value="1"/>
</dbReference>
<evidence type="ECO:0000313" key="5">
    <source>
        <dbReference type="EMBL" id="KAK2157115.1"/>
    </source>
</evidence>
<accession>A0AAD9JR64</accession>
<dbReference type="HAMAP" id="MF_00813">
    <property type="entry name" value="Allantoicase"/>
    <property type="match status" value="1"/>
</dbReference>
<feature type="region of interest" description="Disordered" evidence="3">
    <location>
        <begin position="1"/>
        <end position="37"/>
    </location>
</feature>
<name>A0AAD9JR64_9ANNE</name>
<keyword evidence="6" id="KW-1185">Reference proteome</keyword>
<dbReference type="Proteomes" id="UP001208570">
    <property type="component" value="Unassembled WGS sequence"/>
</dbReference>
<dbReference type="AlphaFoldDB" id="A0AAD9JR64"/>
<organism evidence="5 6">
    <name type="scientific">Paralvinella palmiformis</name>
    <dbReference type="NCBI Taxonomy" id="53620"/>
    <lineage>
        <taxon>Eukaryota</taxon>
        <taxon>Metazoa</taxon>
        <taxon>Spiralia</taxon>
        <taxon>Lophotrochozoa</taxon>
        <taxon>Annelida</taxon>
        <taxon>Polychaeta</taxon>
        <taxon>Sedentaria</taxon>
        <taxon>Canalipalpata</taxon>
        <taxon>Terebellida</taxon>
        <taxon>Terebelliformia</taxon>
        <taxon>Alvinellidae</taxon>
        <taxon>Paralvinella</taxon>
    </lineage>
</organism>
<comment type="caution">
    <text evidence="5">The sequence shown here is derived from an EMBL/GenBank/DDBJ whole genome shotgun (WGS) entry which is preliminary data.</text>
</comment>
<proteinExistence type="inferred from homology"/>
<dbReference type="SUPFAM" id="SSF49785">
    <property type="entry name" value="Galactose-binding domain-like"/>
    <property type="match status" value="2"/>
</dbReference>
<dbReference type="PANTHER" id="PTHR12045">
    <property type="entry name" value="ALLANTOICASE"/>
    <property type="match status" value="1"/>
</dbReference>
<gene>
    <name evidence="5" type="ORF">LSH36_198g04010</name>
</gene>
<evidence type="ECO:0000256" key="2">
    <source>
        <dbReference type="ARBA" id="ARBA00031078"/>
    </source>
</evidence>
<feature type="domain" description="Allantoicase" evidence="4">
    <location>
        <begin position="84"/>
        <end position="177"/>
    </location>
</feature>
<reference evidence="5" key="1">
    <citation type="journal article" date="2023" name="Mol. Biol. Evol.">
        <title>Third-Generation Sequencing Reveals the Adaptive Role of the Epigenome in Three Deep-Sea Polychaetes.</title>
        <authorList>
            <person name="Perez M."/>
            <person name="Aroh O."/>
            <person name="Sun Y."/>
            <person name="Lan Y."/>
            <person name="Juniper S.K."/>
            <person name="Young C.R."/>
            <person name="Angers B."/>
            <person name="Qian P.Y."/>
        </authorList>
    </citation>
    <scope>NUCLEOTIDE SEQUENCE</scope>
    <source>
        <strain evidence="5">P08H-3</strain>
    </source>
</reference>
<dbReference type="Pfam" id="PF03561">
    <property type="entry name" value="Allantoicase"/>
    <property type="match status" value="2"/>
</dbReference>
<dbReference type="InterPro" id="IPR008979">
    <property type="entry name" value="Galactose-bd-like_sf"/>
</dbReference>
<dbReference type="InterPro" id="IPR015908">
    <property type="entry name" value="Allantoicase_dom"/>
</dbReference>
<feature type="domain" description="Allantoicase" evidence="4">
    <location>
        <begin position="212"/>
        <end position="367"/>
    </location>
</feature>
<dbReference type="EMBL" id="JAODUP010000198">
    <property type="protein sequence ID" value="KAK2157115.1"/>
    <property type="molecule type" value="Genomic_DNA"/>
</dbReference>
<dbReference type="GO" id="GO:0000256">
    <property type="term" value="P:allantoin catabolic process"/>
    <property type="evidence" value="ECO:0007669"/>
    <property type="project" value="InterPro"/>
</dbReference>
<sequence length="373" mass="41377">MPRRDSNTGGSDLWSSTLPLDHGGAQSDLGDQSRPFCTRNRDDHLPALLMLSEKAKMVDDDSTKRSGQKPSFTELNDLISSKIGGKVIFSTDDWFATAENLIKAEEAVFEPASFTDFGKWMDGWETRRKRIPGHDWCIIQLGAAGIIHGVDIDTSHFTGNYAPKVSIQAANIYQDLPARRGDRMGQGQNMEERKMIDKLKSEVIDLAAMLNGGICLAYSNAHFGHPKNMIGPGRSKFMRDGWETARRLDRPAVLQADANGILQVPGSEWAVFKLGHPGVITKVEIDTNHFKGNFPDSCWIEVCRSDDPSFDVPRTGWKTLLPAKKLSAHNIHYFTGNQLRSSGTVTHARIFMAPDGGISRVRLWGNKQVNSVL</sequence>
<evidence type="ECO:0000256" key="1">
    <source>
        <dbReference type="ARBA" id="ARBA00009242"/>
    </source>
</evidence>
<dbReference type="Gene3D" id="2.60.120.260">
    <property type="entry name" value="Galactose-binding domain-like"/>
    <property type="match status" value="2"/>
</dbReference>
<dbReference type="PIRSF" id="PIRSF016516">
    <property type="entry name" value="Allantoicase"/>
    <property type="match status" value="1"/>
</dbReference>
<feature type="compositionally biased region" description="Polar residues" evidence="3">
    <location>
        <begin position="7"/>
        <end position="18"/>
    </location>
</feature>